<evidence type="ECO:0000256" key="1">
    <source>
        <dbReference type="SAM" id="MobiDB-lite"/>
    </source>
</evidence>
<comment type="caution">
    <text evidence="3">The sequence shown here is derived from an EMBL/GenBank/DDBJ whole genome shotgun (WGS) entry which is preliminary data.</text>
</comment>
<proteinExistence type="predicted"/>
<organism evidence="3 4">
    <name type="scientific">Candidatus Woesebacteria bacterium GW2011_GWA1_39_8</name>
    <dbReference type="NCBI Taxonomy" id="1618552"/>
    <lineage>
        <taxon>Bacteria</taxon>
        <taxon>Candidatus Woeseibacteriota</taxon>
    </lineage>
</organism>
<keyword evidence="2" id="KW-1133">Transmembrane helix</keyword>
<evidence type="ECO:0000256" key="2">
    <source>
        <dbReference type="SAM" id="Phobius"/>
    </source>
</evidence>
<dbReference type="AlphaFoldDB" id="A0A0G0PQH4"/>
<gene>
    <name evidence="3" type="ORF">UT61_C0012G0008</name>
</gene>
<name>A0A0G0PQH4_9BACT</name>
<keyword evidence="2" id="KW-0812">Transmembrane</keyword>
<dbReference type="EMBL" id="LBXL01000012">
    <property type="protein sequence ID" value="KKR30138.1"/>
    <property type="molecule type" value="Genomic_DNA"/>
</dbReference>
<dbReference type="Proteomes" id="UP000034793">
    <property type="component" value="Unassembled WGS sequence"/>
</dbReference>
<evidence type="ECO:0000313" key="3">
    <source>
        <dbReference type="EMBL" id="KKR30138.1"/>
    </source>
</evidence>
<evidence type="ECO:0000313" key="4">
    <source>
        <dbReference type="Proteomes" id="UP000034793"/>
    </source>
</evidence>
<reference evidence="3 4" key="1">
    <citation type="journal article" date="2015" name="Nature">
        <title>rRNA introns, odd ribosomes, and small enigmatic genomes across a large radiation of phyla.</title>
        <authorList>
            <person name="Brown C.T."/>
            <person name="Hug L.A."/>
            <person name="Thomas B.C."/>
            <person name="Sharon I."/>
            <person name="Castelle C.J."/>
            <person name="Singh A."/>
            <person name="Wilkins M.J."/>
            <person name="Williams K.H."/>
            <person name="Banfield J.F."/>
        </authorList>
    </citation>
    <scope>NUCLEOTIDE SEQUENCE [LARGE SCALE GENOMIC DNA]</scope>
</reference>
<accession>A0A0G0PQH4</accession>
<protein>
    <submittedName>
        <fullName evidence="3">Uncharacterized protein</fullName>
    </submittedName>
</protein>
<sequence>MAFWGIFSDNLLLLVVGIIPLAAGIFDKCVFAPLFKLPFNGPELRKVLSNNPEIKSGSELQQQMDTGNSDATNSQVNQTTKGL</sequence>
<feature type="transmembrane region" description="Helical" evidence="2">
    <location>
        <begin position="12"/>
        <end position="35"/>
    </location>
</feature>
<keyword evidence="2" id="KW-0472">Membrane</keyword>
<feature type="region of interest" description="Disordered" evidence="1">
    <location>
        <begin position="55"/>
        <end position="83"/>
    </location>
</feature>